<dbReference type="GO" id="GO:0006629">
    <property type="term" value="P:lipid metabolic process"/>
    <property type="evidence" value="ECO:0007669"/>
    <property type="project" value="InterPro"/>
</dbReference>
<organism evidence="3 4">
    <name type="scientific">Peribacillus butanolivorans</name>
    <dbReference type="NCBI Taxonomy" id="421767"/>
    <lineage>
        <taxon>Bacteria</taxon>
        <taxon>Bacillati</taxon>
        <taxon>Bacillota</taxon>
        <taxon>Bacilli</taxon>
        <taxon>Bacillales</taxon>
        <taxon>Bacillaceae</taxon>
        <taxon>Peribacillus</taxon>
    </lineage>
</organism>
<dbReference type="SUPFAM" id="SSF51695">
    <property type="entry name" value="PLC-like phosphodiesterases"/>
    <property type="match status" value="1"/>
</dbReference>
<evidence type="ECO:0000313" key="3">
    <source>
        <dbReference type="EMBL" id="PEJ32019.1"/>
    </source>
</evidence>
<dbReference type="PROSITE" id="PS51704">
    <property type="entry name" value="GP_PDE"/>
    <property type="match status" value="1"/>
</dbReference>
<dbReference type="EMBL" id="CP030926">
    <property type="protein sequence ID" value="AXN41805.1"/>
    <property type="molecule type" value="Genomic_DNA"/>
</dbReference>
<dbReference type="AlphaFoldDB" id="A0AAX0S394"/>
<dbReference type="CDD" id="cd08601">
    <property type="entry name" value="GDPD_SaGlpQ_like"/>
    <property type="match status" value="1"/>
</dbReference>
<dbReference type="Pfam" id="PF03009">
    <property type="entry name" value="GDPD"/>
    <property type="match status" value="1"/>
</dbReference>
<sequence length="299" mass="33979">MSVGFILQATSLDASAASAKENHSNSSIYEKKIVNVAHRGASGYAPEHTIPAYQLGEQMKGDYIEIDLQMTKDGKLIAMHDEKVDRTTNGTGLVKDLTLAEIKKLDAGSWFNEKYPQFAKTKYKGLVVPTLEEVFKKFGRQANYYIETKSPEVYPGMEKELLKVLKDYKMVDSKGRTKNVLIQSFSKESLLKVHDMNPKLPLVQLFSYKNQATISDKELESIKEYAIGVGPNFTKIDGQYVKMVRNHGLQFHPYTVNERADMKKALEWGATGLFTNYPDVFNEVIKEYKKEKHNQIMSK</sequence>
<reference evidence="3 4" key="1">
    <citation type="submission" date="2017-09" db="EMBL/GenBank/DDBJ databases">
        <title>Large-scale bioinformatics analysis of Bacillus genomes uncovers conserved roles of natural products in bacterial physiology.</title>
        <authorList>
            <consortium name="Agbiome Team Llc"/>
            <person name="Bleich R.M."/>
            <person name="Kirk G.J."/>
            <person name="Santa Maria K.C."/>
            <person name="Allen S.E."/>
            <person name="Farag S."/>
            <person name="Shank E.A."/>
            <person name="Bowers A."/>
        </authorList>
    </citation>
    <scope>NUCLEOTIDE SEQUENCE [LARGE SCALE GENOMIC DNA]</scope>
    <source>
        <strain evidence="3 4">AFS003229</strain>
    </source>
</reference>
<evidence type="ECO:0000259" key="1">
    <source>
        <dbReference type="PROSITE" id="PS51704"/>
    </source>
</evidence>
<dbReference type="PANTHER" id="PTHR46211">
    <property type="entry name" value="GLYCEROPHOSPHORYL DIESTER PHOSPHODIESTERASE"/>
    <property type="match status" value="1"/>
</dbReference>
<dbReference type="InterPro" id="IPR030395">
    <property type="entry name" value="GP_PDE_dom"/>
</dbReference>
<dbReference type="GO" id="GO:0008081">
    <property type="term" value="F:phosphoric diester hydrolase activity"/>
    <property type="evidence" value="ECO:0007669"/>
    <property type="project" value="InterPro"/>
</dbReference>
<evidence type="ECO:0000313" key="2">
    <source>
        <dbReference type="EMBL" id="AXN41805.1"/>
    </source>
</evidence>
<dbReference type="InterPro" id="IPR017946">
    <property type="entry name" value="PLC-like_Pdiesterase_TIM-brl"/>
</dbReference>
<dbReference type="PANTHER" id="PTHR46211:SF7">
    <property type="entry name" value="GLYCEROPHOSPHODIESTER PHOSPHODIESTERASE"/>
    <property type="match status" value="1"/>
</dbReference>
<dbReference type="EMBL" id="NUEQ01000026">
    <property type="protein sequence ID" value="PEJ32019.1"/>
    <property type="molecule type" value="Genomic_DNA"/>
</dbReference>
<gene>
    <name evidence="3" type="ORF">CN689_15280</name>
    <name evidence="2" type="ORF">DTO10_15620</name>
</gene>
<dbReference type="Proteomes" id="UP000220106">
    <property type="component" value="Unassembled WGS sequence"/>
</dbReference>
<reference evidence="2 5" key="2">
    <citation type="submission" date="2018-07" db="EMBL/GenBank/DDBJ databases">
        <title>The molecular basis for the intramolecular migration of carboxyl group in the catabolism of para-hydroxybenzoate via gentisate.</title>
        <authorList>
            <person name="Zhao H."/>
            <person name="Xu Y."/>
            <person name="Lin S."/>
            <person name="Spain J.C."/>
            <person name="Zhou N.-Y."/>
        </authorList>
    </citation>
    <scope>NUCLEOTIDE SEQUENCE [LARGE SCALE GENOMIC DNA]</scope>
    <source>
        <strain evidence="2 5">PHB-7a</strain>
    </source>
</reference>
<name>A0AAX0S394_9BACI</name>
<proteinExistence type="predicted"/>
<dbReference type="RefSeq" id="WP_098176521.1">
    <property type="nucleotide sequence ID" value="NZ_CP030926.1"/>
</dbReference>
<dbReference type="Proteomes" id="UP000260457">
    <property type="component" value="Chromosome"/>
</dbReference>
<protein>
    <submittedName>
        <fullName evidence="3">Glycerophosphodiester phosphodiesterase</fullName>
    </submittedName>
</protein>
<evidence type="ECO:0000313" key="5">
    <source>
        <dbReference type="Proteomes" id="UP000260457"/>
    </source>
</evidence>
<keyword evidence="5" id="KW-1185">Reference proteome</keyword>
<dbReference type="KEGG" id="pbut:DTO10_15620"/>
<accession>A0AAX0S394</accession>
<evidence type="ECO:0000313" key="4">
    <source>
        <dbReference type="Proteomes" id="UP000220106"/>
    </source>
</evidence>
<dbReference type="Gene3D" id="3.20.20.190">
    <property type="entry name" value="Phosphatidylinositol (PI) phosphodiesterase"/>
    <property type="match status" value="1"/>
</dbReference>
<feature type="domain" description="GP-PDE" evidence="1">
    <location>
        <begin position="33"/>
        <end position="285"/>
    </location>
</feature>